<evidence type="ECO:0000259" key="1">
    <source>
        <dbReference type="Pfam" id="PF00248"/>
    </source>
</evidence>
<name>A0A671LVY3_9TELE</name>
<evidence type="ECO:0000313" key="2">
    <source>
        <dbReference type="Ensembl" id="ENSSANP00000024156.1"/>
    </source>
</evidence>
<dbReference type="PANTHER" id="PTHR43827">
    <property type="entry name" value="2,5-DIKETO-D-GLUCONIC ACID REDUCTASE"/>
    <property type="match status" value="1"/>
</dbReference>
<reference evidence="2" key="1">
    <citation type="submission" date="2025-08" db="UniProtKB">
        <authorList>
            <consortium name="Ensembl"/>
        </authorList>
    </citation>
    <scope>IDENTIFICATION</scope>
</reference>
<organism evidence="2 3">
    <name type="scientific">Sinocyclocheilus anshuiensis</name>
    <dbReference type="NCBI Taxonomy" id="1608454"/>
    <lineage>
        <taxon>Eukaryota</taxon>
        <taxon>Metazoa</taxon>
        <taxon>Chordata</taxon>
        <taxon>Craniata</taxon>
        <taxon>Vertebrata</taxon>
        <taxon>Euteleostomi</taxon>
        <taxon>Actinopterygii</taxon>
        <taxon>Neopterygii</taxon>
        <taxon>Teleostei</taxon>
        <taxon>Ostariophysi</taxon>
        <taxon>Cypriniformes</taxon>
        <taxon>Cyprinidae</taxon>
        <taxon>Cyprininae</taxon>
        <taxon>Sinocyclocheilus</taxon>
    </lineage>
</organism>
<protein>
    <submittedName>
        <fullName evidence="2">Zgc:110366</fullName>
    </submittedName>
</protein>
<reference evidence="2" key="2">
    <citation type="submission" date="2025-09" db="UniProtKB">
        <authorList>
            <consortium name="Ensembl"/>
        </authorList>
    </citation>
    <scope>IDENTIFICATION</scope>
</reference>
<dbReference type="Gene3D" id="3.20.20.100">
    <property type="entry name" value="NADP-dependent oxidoreductase domain"/>
    <property type="match status" value="2"/>
</dbReference>
<proteinExistence type="predicted"/>
<dbReference type="InterPro" id="IPR036812">
    <property type="entry name" value="NAD(P)_OxRdtase_dom_sf"/>
</dbReference>
<accession>A0A671LVY3</accession>
<dbReference type="AlphaFoldDB" id="A0A671LVY3"/>
<sequence>VISSFMEGQKYTAKRYGCKEALGKAVVDSGVPREELWLTTKLWPGDYGYQSAKQACRDSCASPSRDVESNVPSLVASLCHAIGVSNFRIHHLNELKDRGGIVPHVNQVEFHPFQQPLELVEYCRKENIVFEGYCPLAKGQALTHPSIMELAQKYGHSESQICIRWSIQNGVVTIPKSTKPERVHENCQVSLFLDLKAANSRQKENK</sequence>
<dbReference type="Proteomes" id="UP000472260">
    <property type="component" value="Unassembled WGS sequence"/>
</dbReference>
<keyword evidence="3" id="KW-1185">Reference proteome</keyword>
<dbReference type="PRINTS" id="PR00069">
    <property type="entry name" value="ALDKETRDTASE"/>
</dbReference>
<dbReference type="GO" id="GO:0016491">
    <property type="term" value="F:oxidoreductase activity"/>
    <property type="evidence" value="ECO:0007669"/>
    <property type="project" value="InterPro"/>
</dbReference>
<dbReference type="InterPro" id="IPR020471">
    <property type="entry name" value="AKR"/>
</dbReference>
<dbReference type="Ensembl" id="ENSSANT00000025732.1">
    <property type="protein sequence ID" value="ENSSANP00000024156.1"/>
    <property type="gene ID" value="ENSSANG00000012440.1"/>
</dbReference>
<dbReference type="InterPro" id="IPR023210">
    <property type="entry name" value="NADP_OxRdtase_dom"/>
</dbReference>
<dbReference type="SUPFAM" id="SSF51430">
    <property type="entry name" value="NAD(P)-linked oxidoreductase"/>
    <property type="match status" value="1"/>
</dbReference>
<dbReference type="Pfam" id="PF00248">
    <property type="entry name" value="Aldo_ket_red"/>
    <property type="match status" value="1"/>
</dbReference>
<dbReference type="PANTHER" id="PTHR43827:SF10">
    <property type="entry name" value="ZGC:110366"/>
    <property type="match status" value="1"/>
</dbReference>
<evidence type="ECO:0000313" key="3">
    <source>
        <dbReference type="Proteomes" id="UP000472260"/>
    </source>
</evidence>
<feature type="domain" description="NADP-dependent oxidoreductase" evidence="1">
    <location>
        <begin position="79"/>
        <end position="196"/>
    </location>
</feature>